<feature type="domain" description="S-adenosylmethionine synthetase C-terminal" evidence="16">
    <location>
        <begin position="250"/>
        <end position="381"/>
    </location>
</feature>
<keyword evidence="4 11" id="KW-0554">One-carbon metabolism</keyword>
<evidence type="ECO:0000256" key="9">
    <source>
        <dbReference type="ARBA" id="ARBA00022842"/>
    </source>
</evidence>
<dbReference type="Pfam" id="PF02773">
    <property type="entry name" value="S-AdoMet_synt_C"/>
    <property type="match status" value="1"/>
</dbReference>
<keyword evidence="18" id="KW-1185">Reference proteome</keyword>
<dbReference type="GO" id="GO:0005524">
    <property type="term" value="F:ATP binding"/>
    <property type="evidence" value="ECO:0007669"/>
    <property type="project" value="UniProtKB-UniRule"/>
</dbReference>
<comment type="catalytic activity">
    <reaction evidence="11">
        <text>L-methionine + ATP + H2O = S-adenosyl-L-methionine + phosphate + diphosphate</text>
        <dbReference type="Rhea" id="RHEA:21080"/>
        <dbReference type="ChEBI" id="CHEBI:15377"/>
        <dbReference type="ChEBI" id="CHEBI:30616"/>
        <dbReference type="ChEBI" id="CHEBI:33019"/>
        <dbReference type="ChEBI" id="CHEBI:43474"/>
        <dbReference type="ChEBI" id="CHEBI:57844"/>
        <dbReference type="ChEBI" id="CHEBI:59789"/>
        <dbReference type="EC" id="2.5.1.6"/>
    </reaction>
</comment>
<dbReference type="Gene3D" id="3.30.300.10">
    <property type="match status" value="3"/>
</dbReference>
<feature type="domain" description="S-adenosylmethionine synthetase N-terminal" evidence="14">
    <location>
        <begin position="3"/>
        <end position="99"/>
    </location>
</feature>
<gene>
    <name evidence="11" type="primary">metK</name>
    <name evidence="17" type="ORF">FB467_2176</name>
</gene>
<dbReference type="InterPro" id="IPR022631">
    <property type="entry name" value="ADOMET_SYNTHASE_CS"/>
</dbReference>
<comment type="cofactor">
    <cofactor evidence="11">
        <name>Mg(2+)</name>
        <dbReference type="ChEBI" id="CHEBI:18420"/>
    </cofactor>
    <text evidence="11">Binds 2 divalent ions per subunit.</text>
</comment>
<protein>
    <recommendedName>
        <fullName evidence="11">S-adenosylmethionine synthase</fullName>
        <shortName evidence="11">AdoMet synthase</shortName>
        <ecNumber evidence="11">2.5.1.6</ecNumber>
    </recommendedName>
    <alternativeName>
        <fullName evidence="11">MAT</fullName>
    </alternativeName>
    <alternativeName>
        <fullName evidence="11">Methionine adenosyltransferase</fullName>
    </alternativeName>
</protein>
<dbReference type="RefSeq" id="WP_141785095.1">
    <property type="nucleotide sequence ID" value="NZ_BAAAIK010000007.1"/>
</dbReference>
<evidence type="ECO:0000256" key="10">
    <source>
        <dbReference type="ARBA" id="ARBA00022958"/>
    </source>
</evidence>
<comment type="subcellular location">
    <subcellularLocation>
        <location evidence="11 12">Cytoplasm</location>
    </subcellularLocation>
</comment>
<comment type="pathway">
    <text evidence="1 11">Amino-acid biosynthesis; S-adenosyl-L-methionine biosynthesis; S-adenosyl-L-methionine from L-methionine: step 1/1.</text>
</comment>
<comment type="subunit">
    <text evidence="11">Homotetramer; dimer of dimers.</text>
</comment>
<feature type="binding site" description="in other chain" evidence="11">
    <location>
        <position position="98"/>
    </location>
    <ligand>
        <name>L-methionine</name>
        <dbReference type="ChEBI" id="CHEBI:57844"/>
        <note>ligand shared between two neighboring subunits</note>
    </ligand>
</feature>
<dbReference type="GO" id="GO:0005737">
    <property type="term" value="C:cytoplasm"/>
    <property type="evidence" value="ECO:0007669"/>
    <property type="project" value="UniProtKB-SubCell"/>
</dbReference>
<dbReference type="CDD" id="cd18079">
    <property type="entry name" value="S-AdoMet_synt"/>
    <property type="match status" value="1"/>
</dbReference>
<evidence type="ECO:0000256" key="12">
    <source>
        <dbReference type="RuleBase" id="RU000542"/>
    </source>
</evidence>
<dbReference type="Proteomes" id="UP000319516">
    <property type="component" value="Unassembled WGS sequence"/>
</dbReference>
<comment type="function">
    <text evidence="11">Catalyzes the formation of S-adenosylmethionine (AdoMet) from methionine and ATP. The overall synthetic reaction is composed of two sequential steps, AdoMet formation and the subsequent tripolyphosphate hydrolysis which occurs prior to release of AdoMet from the enzyme.</text>
</comment>
<reference evidence="17 18" key="1">
    <citation type="submission" date="2019-06" db="EMBL/GenBank/DDBJ databases">
        <title>Sequencing the genomes of 1000 actinobacteria strains.</title>
        <authorList>
            <person name="Klenk H.-P."/>
        </authorList>
    </citation>
    <scope>NUCLEOTIDE SEQUENCE [LARGE SCALE GENOMIC DNA]</scope>
    <source>
        <strain evidence="17 18">DSM 12335</strain>
    </source>
</reference>
<feature type="binding site" description="in other chain" evidence="11">
    <location>
        <begin position="261"/>
        <end position="262"/>
    </location>
    <ligand>
        <name>ATP</name>
        <dbReference type="ChEBI" id="CHEBI:30616"/>
        <note>ligand shared between two neighboring subunits</note>
    </ligand>
</feature>
<evidence type="ECO:0000259" key="16">
    <source>
        <dbReference type="Pfam" id="PF02773"/>
    </source>
</evidence>
<evidence type="ECO:0000313" key="17">
    <source>
        <dbReference type="EMBL" id="TQL51043.1"/>
    </source>
</evidence>
<keyword evidence="3 11" id="KW-0963">Cytoplasm</keyword>
<evidence type="ECO:0000256" key="8">
    <source>
        <dbReference type="ARBA" id="ARBA00022840"/>
    </source>
</evidence>
<feature type="binding site" evidence="11">
    <location>
        <position position="42"/>
    </location>
    <ligand>
        <name>K(+)</name>
        <dbReference type="ChEBI" id="CHEBI:29103"/>
    </ligand>
</feature>
<dbReference type="PANTHER" id="PTHR11964">
    <property type="entry name" value="S-ADENOSYLMETHIONINE SYNTHETASE"/>
    <property type="match status" value="1"/>
</dbReference>
<dbReference type="FunFam" id="3.30.300.10:FF:000006">
    <property type="entry name" value="S-adenosylmethionine synthase"/>
    <property type="match status" value="1"/>
</dbReference>
<proteinExistence type="inferred from homology"/>
<evidence type="ECO:0000259" key="15">
    <source>
        <dbReference type="Pfam" id="PF02772"/>
    </source>
</evidence>
<keyword evidence="5 11" id="KW-0808">Transferase</keyword>
<feature type="binding site" evidence="11">
    <location>
        <position position="282"/>
    </location>
    <ligand>
        <name>ATP</name>
        <dbReference type="ChEBI" id="CHEBI:30616"/>
        <note>ligand shared between two neighboring subunits</note>
    </ligand>
</feature>
<dbReference type="InterPro" id="IPR022628">
    <property type="entry name" value="S-AdoMet_synt_N"/>
</dbReference>
<feature type="binding site" description="in other chain" evidence="11">
    <location>
        <begin position="173"/>
        <end position="175"/>
    </location>
    <ligand>
        <name>ATP</name>
        <dbReference type="ChEBI" id="CHEBI:30616"/>
        <note>ligand shared between two neighboring subunits</note>
    </ligand>
</feature>
<keyword evidence="8 11" id="KW-0067">ATP-binding</keyword>
<dbReference type="UniPathway" id="UPA00315">
    <property type="reaction ID" value="UER00080"/>
</dbReference>
<feature type="binding site" description="in other chain" evidence="11">
    <location>
        <position position="14"/>
    </location>
    <ligand>
        <name>ATP</name>
        <dbReference type="ChEBI" id="CHEBI:30616"/>
        <note>ligand shared between two neighboring subunits</note>
    </ligand>
</feature>
<feature type="binding site" description="in other chain" evidence="11">
    <location>
        <position position="286"/>
    </location>
    <ligand>
        <name>L-methionine</name>
        <dbReference type="ChEBI" id="CHEBI:57844"/>
        <note>ligand shared between two neighboring subunits</note>
    </ligand>
</feature>
<name>A0A542YSH0_9MICO</name>
<evidence type="ECO:0000256" key="5">
    <source>
        <dbReference type="ARBA" id="ARBA00022679"/>
    </source>
</evidence>
<dbReference type="PROSITE" id="PS00377">
    <property type="entry name" value="ADOMET_SYNTHASE_2"/>
    <property type="match status" value="1"/>
</dbReference>
<dbReference type="PIRSF" id="PIRSF000497">
    <property type="entry name" value="MAT"/>
    <property type="match status" value="1"/>
</dbReference>
<accession>A0A542YSH0</accession>
<dbReference type="NCBIfam" id="TIGR01034">
    <property type="entry name" value="metK"/>
    <property type="match status" value="1"/>
</dbReference>
<dbReference type="GO" id="GO:0000287">
    <property type="term" value="F:magnesium ion binding"/>
    <property type="evidence" value="ECO:0007669"/>
    <property type="project" value="UniProtKB-UniRule"/>
</dbReference>
<dbReference type="GO" id="GO:0006730">
    <property type="term" value="P:one-carbon metabolic process"/>
    <property type="evidence" value="ECO:0007669"/>
    <property type="project" value="UniProtKB-KW"/>
</dbReference>
<dbReference type="InterPro" id="IPR022636">
    <property type="entry name" value="S-AdoMet_synthetase_sfam"/>
</dbReference>
<feature type="binding site" description="in other chain" evidence="11">
    <location>
        <begin position="246"/>
        <end position="247"/>
    </location>
    <ligand>
        <name>ATP</name>
        <dbReference type="ChEBI" id="CHEBI:30616"/>
        <note>ligand shared between two neighboring subunits</note>
    </ligand>
</feature>
<keyword evidence="6 11" id="KW-0479">Metal-binding</keyword>
<evidence type="ECO:0000259" key="14">
    <source>
        <dbReference type="Pfam" id="PF00438"/>
    </source>
</evidence>
<dbReference type="InterPro" id="IPR002133">
    <property type="entry name" value="S-AdoMet_synthetase"/>
</dbReference>
<dbReference type="GO" id="GO:0004478">
    <property type="term" value="F:methionine adenosyltransferase activity"/>
    <property type="evidence" value="ECO:0007669"/>
    <property type="project" value="UniProtKB-UniRule"/>
</dbReference>
<dbReference type="InterPro" id="IPR022629">
    <property type="entry name" value="S-AdoMet_synt_central"/>
</dbReference>
<comment type="caution">
    <text evidence="17">The sequence shown here is derived from an EMBL/GenBank/DDBJ whole genome shotgun (WGS) entry which is preliminary data.</text>
</comment>
<sequence>MTRLFTSESVTEGHPDKICDQISDGILDELLALDPGSRVAVETMVTTGLVHVAGEVRTTGYVEIPRIVRDTILAIGYDSSAKGFDGTTCGVEVSIGEQSLDIAAGVDTAYEHRSGATQDVRDLLGAGDQGLMFGYACNDTPELMPLPIFLAHRLAERLSEVRKTGELDYLSPDGKTQVTIAYDGDTAVRLDTVVLSTQHRADISLADQLEPDIIAHVIDPVLERALADGVTIRTGDHRVLVNPTGKFVTGGPMGDAGLTGRKIIVDTYGGMARHGGGAFSGKDPSKVDRSAAYAMRWVAKNVVAAGLADRCEIQVAYAIGAAQPVGLYVETFGTENHPVERIQDAIDKVFDLRPAAIIEELDLLRPIYRPTAAYGHFGRTTAAGVERPFTWEALDRVESLQSAI</sequence>
<feature type="binding site" description="in other chain" evidence="11">
    <location>
        <position position="55"/>
    </location>
    <ligand>
        <name>L-methionine</name>
        <dbReference type="ChEBI" id="CHEBI:57844"/>
        <note>ligand shared between two neighboring subunits</note>
    </ligand>
</feature>
<evidence type="ECO:0000313" key="18">
    <source>
        <dbReference type="Proteomes" id="UP000319516"/>
    </source>
</evidence>
<evidence type="ECO:0000256" key="3">
    <source>
        <dbReference type="ARBA" id="ARBA00022490"/>
    </source>
</evidence>
<organism evidence="17 18">
    <name type="scientific">Ornithinicoccus hortensis</name>
    <dbReference type="NCBI Taxonomy" id="82346"/>
    <lineage>
        <taxon>Bacteria</taxon>
        <taxon>Bacillati</taxon>
        <taxon>Actinomycetota</taxon>
        <taxon>Actinomycetes</taxon>
        <taxon>Micrococcales</taxon>
        <taxon>Intrasporangiaceae</taxon>
        <taxon>Ornithinicoccus</taxon>
    </lineage>
</organism>
<keyword evidence="7 11" id="KW-0547">Nucleotide-binding</keyword>
<feature type="binding site" evidence="11">
    <location>
        <position position="16"/>
    </location>
    <ligand>
        <name>Mg(2+)</name>
        <dbReference type="ChEBI" id="CHEBI:18420"/>
    </ligand>
</feature>
<feature type="binding site" evidence="11">
    <location>
        <position position="278"/>
    </location>
    <ligand>
        <name>ATP</name>
        <dbReference type="ChEBI" id="CHEBI:30616"/>
        <note>ligand shared between two neighboring subunits</note>
    </ligand>
</feature>
<dbReference type="GO" id="GO:0006556">
    <property type="term" value="P:S-adenosylmethionine biosynthetic process"/>
    <property type="evidence" value="ECO:0007669"/>
    <property type="project" value="UniProtKB-UniRule"/>
</dbReference>
<feature type="binding site" evidence="11">
    <location>
        <position position="255"/>
    </location>
    <ligand>
        <name>ATP</name>
        <dbReference type="ChEBI" id="CHEBI:30616"/>
        <note>ligand shared between two neighboring subunits</note>
    </ligand>
</feature>
<keyword evidence="9 11" id="KW-0460">Magnesium</keyword>
<dbReference type="OrthoDB" id="9801686at2"/>
<dbReference type="InterPro" id="IPR022630">
    <property type="entry name" value="S-AdoMet_synt_C"/>
</dbReference>
<evidence type="ECO:0000256" key="11">
    <source>
        <dbReference type="HAMAP-Rule" id="MF_00086"/>
    </source>
</evidence>
<evidence type="ECO:0000256" key="1">
    <source>
        <dbReference type="ARBA" id="ARBA00005224"/>
    </source>
</evidence>
<dbReference type="SUPFAM" id="SSF55973">
    <property type="entry name" value="S-adenosylmethionine synthetase"/>
    <property type="match status" value="3"/>
</dbReference>
<comment type="cofactor">
    <cofactor evidence="11">
        <name>K(+)</name>
        <dbReference type="ChEBI" id="CHEBI:29103"/>
    </cofactor>
    <text evidence="11">Binds 1 potassium ion per subunit.</text>
</comment>
<feature type="binding site" evidence="11">
    <location>
        <position position="255"/>
    </location>
    <ligand>
        <name>L-methionine</name>
        <dbReference type="ChEBI" id="CHEBI:57844"/>
        <note>ligand shared between two neighboring subunits</note>
    </ligand>
</feature>
<evidence type="ECO:0000256" key="2">
    <source>
        <dbReference type="ARBA" id="ARBA00009685"/>
    </source>
</evidence>
<dbReference type="Pfam" id="PF02772">
    <property type="entry name" value="S-AdoMet_synt_M"/>
    <property type="match status" value="1"/>
</dbReference>
<evidence type="ECO:0000256" key="4">
    <source>
        <dbReference type="ARBA" id="ARBA00022563"/>
    </source>
</evidence>
<dbReference type="AlphaFoldDB" id="A0A542YSH0"/>
<comment type="similarity">
    <text evidence="2 11 13">Belongs to the AdoMet synthase family.</text>
</comment>
<evidence type="ECO:0000256" key="7">
    <source>
        <dbReference type="ARBA" id="ARBA00022741"/>
    </source>
</evidence>
<feature type="domain" description="S-adenosylmethionine synthetase central" evidence="15">
    <location>
        <begin position="124"/>
        <end position="247"/>
    </location>
</feature>
<keyword evidence="10 11" id="KW-0630">Potassium</keyword>
<evidence type="ECO:0000256" key="13">
    <source>
        <dbReference type="RuleBase" id="RU004462"/>
    </source>
</evidence>
<dbReference type="EMBL" id="VFOP01000001">
    <property type="protein sequence ID" value="TQL51043.1"/>
    <property type="molecule type" value="Genomic_DNA"/>
</dbReference>
<dbReference type="Pfam" id="PF00438">
    <property type="entry name" value="S-AdoMet_synt_N"/>
    <property type="match status" value="1"/>
</dbReference>
<dbReference type="PROSITE" id="PS00376">
    <property type="entry name" value="ADOMET_SYNTHASE_1"/>
    <property type="match status" value="1"/>
</dbReference>
<evidence type="ECO:0000256" key="6">
    <source>
        <dbReference type="ARBA" id="ARBA00022723"/>
    </source>
</evidence>
<dbReference type="EC" id="2.5.1.6" evidence="11"/>
<feature type="region of interest" description="Flexible loop" evidence="11">
    <location>
        <begin position="98"/>
        <end position="108"/>
    </location>
</feature>
<dbReference type="HAMAP" id="MF_00086">
    <property type="entry name" value="S_AdoMet_synth1"/>
    <property type="match status" value="1"/>
</dbReference>